<name>G0N4K0_CAEBE</name>
<gene>
    <name evidence="2" type="ORF">CAEBREN_07996</name>
</gene>
<dbReference type="AlphaFoldDB" id="G0N4K0"/>
<organism evidence="3">
    <name type="scientific">Caenorhabditis brenneri</name>
    <name type="common">Nematode worm</name>
    <dbReference type="NCBI Taxonomy" id="135651"/>
    <lineage>
        <taxon>Eukaryota</taxon>
        <taxon>Metazoa</taxon>
        <taxon>Ecdysozoa</taxon>
        <taxon>Nematoda</taxon>
        <taxon>Chromadorea</taxon>
        <taxon>Rhabditida</taxon>
        <taxon>Rhabditina</taxon>
        <taxon>Rhabditomorpha</taxon>
        <taxon>Rhabditoidea</taxon>
        <taxon>Rhabditidae</taxon>
        <taxon>Peloderinae</taxon>
        <taxon>Caenorhabditis</taxon>
    </lineage>
</organism>
<sequence>MTPRHQTCSPTSSSRAPVAKYKQKNLSDVEKELDMELLVEKFFRDNPTWPPLHIRKKLRDITGFPLERILNLAKMKFKPHLIAAENESQRKRYWEARGLPAPAKMYNVLSREVLNKLKEKLRNHVAKYGSNPSLKMRKMWGKSVPGGVTTGVVSEEYSPSEGSNSKVTNWARRTVWWVPKGAPKPKCKIIKKTKRETSEDRNVNDFIRGDEYDALFESEDEEEDASDVEEPTTSDDTYTPGKIELGGEQRHSSRLLRKAECSMSSPTNNVPESIVDSPATEVNEEIPVRSLRDREARKPLSKISALQLSEQDMLALIKSLRRGNSDHLNTSMRFFKFACEAIVDENLRVFEKPTLKLYSTDVFLPLYQIISTHNAKKPINEHVALIGHALLQHSGSVESAMCFERPGCEKFVYPICRENHFTILFFDKKSGTVTEADSYLTYKISDAEIKSIAAKLEMKTGNIIRLNGGQLRKQTLLNSCGVHIVGYCHLFLSNDFKAPKLKMDIDAPALRNQMKGNLKTNSANFSDIASDVLNSLYLLLSCISTSR</sequence>
<feature type="compositionally biased region" description="Polar residues" evidence="1">
    <location>
        <begin position="1"/>
        <end position="15"/>
    </location>
</feature>
<dbReference type="EMBL" id="GL379837">
    <property type="protein sequence ID" value="EGT52445.1"/>
    <property type="molecule type" value="Genomic_DNA"/>
</dbReference>
<dbReference type="STRING" id="135651.G0N4K0"/>
<proteinExistence type="predicted"/>
<dbReference type="Proteomes" id="UP000008068">
    <property type="component" value="Unassembled WGS sequence"/>
</dbReference>
<accession>G0N4K0</accession>
<dbReference type="InterPro" id="IPR038765">
    <property type="entry name" value="Papain-like_cys_pep_sf"/>
</dbReference>
<dbReference type="SUPFAM" id="SSF54001">
    <property type="entry name" value="Cysteine proteinases"/>
    <property type="match status" value="1"/>
</dbReference>
<dbReference type="InParanoid" id="G0N4K0"/>
<reference evidence="3" key="1">
    <citation type="submission" date="2011-07" db="EMBL/GenBank/DDBJ databases">
        <authorList>
            <consortium name="Caenorhabditis brenneri Sequencing and Analysis Consortium"/>
            <person name="Wilson R.K."/>
        </authorList>
    </citation>
    <scope>NUCLEOTIDE SEQUENCE [LARGE SCALE GENOMIC DNA]</scope>
    <source>
        <strain evidence="3">PB2801</strain>
    </source>
</reference>
<dbReference type="HOGENOM" id="CLU_498040_0_0_1"/>
<evidence type="ECO:0000256" key="1">
    <source>
        <dbReference type="SAM" id="MobiDB-lite"/>
    </source>
</evidence>
<protein>
    <submittedName>
        <fullName evidence="2">Uncharacterized protein</fullName>
    </submittedName>
</protein>
<feature type="region of interest" description="Disordered" evidence="1">
    <location>
        <begin position="1"/>
        <end position="21"/>
    </location>
</feature>
<keyword evidence="3" id="KW-1185">Reference proteome</keyword>
<evidence type="ECO:0000313" key="3">
    <source>
        <dbReference type="Proteomes" id="UP000008068"/>
    </source>
</evidence>
<feature type="region of interest" description="Disordered" evidence="1">
    <location>
        <begin position="218"/>
        <end position="250"/>
    </location>
</feature>
<feature type="compositionally biased region" description="Acidic residues" evidence="1">
    <location>
        <begin position="218"/>
        <end position="233"/>
    </location>
</feature>
<evidence type="ECO:0000313" key="2">
    <source>
        <dbReference type="EMBL" id="EGT52445.1"/>
    </source>
</evidence>